<dbReference type="InterPro" id="IPR011009">
    <property type="entry name" value="Kinase-like_dom_sf"/>
</dbReference>
<dbReference type="EMBL" id="JAVHJM010000003">
    <property type="protein sequence ID" value="KAK6516624.1"/>
    <property type="molecule type" value="Genomic_DNA"/>
</dbReference>
<dbReference type="InterPro" id="IPR000719">
    <property type="entry name" value="Prot_kinase_dom"/>
</dbReference>
<dbReference type="GO" id="GO:0004672">
    <property type="term" value="F:protein kinase activity"/>
    <property type="evidence" value="ECO:0007669"/>
    <property type="project" value="InterPro"/>
</dbReference>
<comment type="caution">
    <text evidence="2">The sequence shown here is derived from an EMBL/GenBank/DDBJ whole genome shotgun (WGS) entry which is preliminary data.</text>
</comment>
<evidence type="ECO:0000313" key="2">
    <source>
        <dbReference type="EMBL" id="KAK6516624.1"/>
    </source>
</evidence>
<protein>
    <recommendedName>
        <fullName evidence="1">Protein kinase domain-containing protein</fullName>
    </recommendedName>
</protein>
<accession>A0AAN8NC80</accession>
<dbReference type="GO" id="GO:0005524">
    <property type="term" value="F:ATP binding"/>
    <property type="evidence" value="ECO:0007669"/>
    <property type="project" value="InterPro"/>
</dbReference>
<dbReference type="Gene3D" id="1.10.510.10">
    <property type="entry name" value="Transferase(Phosphotransferase) domain 1"/>
    <property type="match status" value="1"/>
</dbReference>
<proteinExistence type="predicted"/>
<dbReference type="AlphaFoldDB" id="A0AAN8NC80"/>
<sequence length="285" mass="33312">MHPPYPGSWSKPQPCVCRQVDLNKAVLTRTIPPRGSQYQPQSSDIVYDLLKNRENYVCISHEKDEGVLMASVTGFIIKLYTRIREATLTRIAGKCAVPVVGNLFRPQCHIVGGPRLEGIIMEPVKYINYEDYVTLEQKEELKNEMINLVKKLHKEYEMIHGDITPYSFMRWNGELRLIHFRGGRLFSEDYRNTDEDFERTTAYLSPDKWNAFDESDCPRDPIEDWYALALVVYELYTGVKPFIMTEDFKHIFKSLYQRKMPDLTLVEDEATRIWIQEILRKGGAF</sequence>
<reference evidence="2 3" key="1">
    <citation type="submission" date="2019-10" db="EMBL/GenBank/DDBJ databases">
        <authorList>
            <person name="Palmer J.M."/>
        </authorList>
    </citation>
    <scope>NUCLEOTIDE SEQUENCE [LARGE SCALE GENOMIC DNA]</scope>
    <source>
        <strain evidence="2 3">TWF506</strain>
    </source>
</reference>
<keyword evidence="3" id="KW-1185">Reference proteome</keyword>
<dbReference type="Proteomes" id="UP001307849">
    <property type="component" value="Unassembled WGS sequence"/>
</dbReference>
<gene>
    <name evidence="2" type="ORF">TWF506_006523</name>
</gene>
<feature type="domain" description="Protein kinase" evidence="1">
    <location>
        <begin position="1"/>
        <end position="285"/>
    </location>
</feature>
<name>A0AAN8NC80_9PEZI</name>
<evidence type="ECO:0000313" key="3">
    <source>
        <dbReference type="Proteomes" id="UP001307849"/>
    </source>
</evidence>
<evidence type="ECO:0000259" key="1">
    <source>
        <dbReference type="PROSITE" id="PS50011"/>
    </source>
</evidence>
<dbReference type="PROSITE" id="PS50011">
    <property type="entry name" value="PROTEIN_KINASE_DOM"/>
    <property type="match status" value="1"/>
</dbReference>
<organism evidence="2 3">
    <name type="scientific">Arthrobotrys conoides</name>
    <dbReference type="NCBI Taxonomy" id="74498"/>
    <lineage>
        <taxon>Eukaryota</taxon>
        <taxon>Fungi</taxon>
        <taxon>Dikarya</taxon>
        <taxon>Ascomycota</taxon>
        <taxon>Pezizomycotina</taxon>
        <taxon>Orbiliomycetes</taxon>
        <taxon>Orbiliales</taxon>
        <taxon>Orbiliaceae</taxon>
        <taxon>Arthrobotrys</taxon>
    </lineage>
</organism>
<dbReference type="SUPFAM" id="SSF56112">
    <property type="entry name" value="Protein kinase-like (PK-like)"/>
    <property type="match status" value="1"/>
</dbReference>